<dbReference type="Pfam" id="PF00155">
    <property type="entry name" value="Aminotran_1_2"/>
    <property type="match status" value="1"/>
</dbReference>
<dbReference type="Gene3D" id="3.90.1150.10">
    <property type="entry name" value="Aspartate Aminotransferase, domain 1"/>
    <property type="match status" value="1"/>
</dbReference>
<evidence type="ECO:0000313" key="5">
    <source>
        <dbReference type="EMBL" id="RMP14306.1"/>
    </source>
</evidence>
<dbReference type="SUPFAM" id="SSF53383">
    <property type="entry name" value="PLP-dependent transferases"/>
    <property type="match status" value="1"/>
</dbReference>
<accession>A0A3M4B768</accession>
<evidence type="ECO:0000256" key="2">
    <source>
        <dbReference type="ARBA" id="ARBA00022576"/>
    </source>
</evidence>
<dbReference type="InterPro" id="IPR004839">
    <property type="entry name" value="Aminotransferase_I/II_large"/>
</dbReference>
<evidence type="ECO:0000256" key="1">
    <source>
        <dbReference type="ARBA" id="ARBA00001933"/>
    </source>
</evidence>
<evidence type="ECO:0000313" key="6">
    <source>
        <dbReference type="Proteomes" id="UP000276587"/>
    </source>
</evidence>
<evidence type="ECO:0000259" key="4">
    <source>
        <dbReference type="Pfam" id="PF00155"/>
    </source>
</evidence>
<dbReference type="FunFam" id="3.90.1150.10:FF:000015">
    <property type="entry name" value="Alanine aminotransferase AlaC"/>
    <property type="match status" value="1"/>
</dbReference>
<evidence type="ECO:0000256" key="3">
    <source>
        <dbReference type="ARBA" id="ARBA00022679"/>
    </source>
</evidence>
<dbReference type="InterPro" id="IPR015424">
    <property type="entry name" value="PyrdxlP-dep_Trfase"/>
</dbReference>
<dbReference type="InterPro" id="IPR015421">
    <property type="entry name" value="PyrdxlP-dep_Trfase_major"/>
</dbReference>
<dbReference type="Proteomes" id="UP000276587">
    <property type="component" value="Unassembled WGS sequence"/>
</dbReference>
<gene>
    <name evidence="5" type="ORF">ALQ29_05282</name>
</gene>
<organism evidence="5 6">
    <name type="scientific">Pseudomonas marginalis pv. marginalis</name>
    <dbReference type="NCBI Taxonomy" id="97473"/>
    <lineage>
        <taxon>Bacteria</taxon>
        <taxon>Pseudomonadati</taxon>
        <taxon>Pseudomonadota</taxon>
        <taxon>Gammaproteobacteria</taxon>
        <taxon>Pseudomonadales</taxon>
        <taxon>Pseudomonadaceae</taxon>
        <taxon>Pseudomonas</taxon>
    </lineage>
</organism>
<dbReference type="CDD" id="cd00609">
    <property type="entry name" value="AAT_like"/>
    <property type="match status" value="1"/>
</dbReference>
<dbReference type="RefSeq" id="WP_122313481.1">
    <property type="nucleotide sequence ID" value="NZ_RBQF01000040.1"/>
</dbReference>
<dbReference type="AlphaFoldDB" id="A0A3M4B768"/>
<dbReference type="InterPro" id="IPR015422">
    <property type="entry name" value="PyrdxlP-dep_Trfase_small"/>
</dbReference>
<comment type="cofactor">
    <cofactor evidence="1">
        <name>pyridoxal 5'-phosphate</name>
        <dbReference type="ChEBI" id="CHEBI:597326"/>
    </cofactor>
</comment>
<keyword evidence="3" id="KW-0808">Transferase</keyword>
<dbReference type="GO" id="GO:0008483">
    <property type="term" value="F:transaminase activity"/>
    <property type="evidence" value="ECO:0007669"/>
    <property type="project" value="UniProtKB-KW"/>
</dbReference>
<dbReference type="InterPro" id="IPR050881">
    <property type="entry name" value="LL-DAP_aminotransferase"/>
</dbReference>
<dbReference type="EMBL" id="RBQF01000040">
    <property type="protein sequence ID" value="RMP14306.1"/>
    <property type="molecule type" value="Genomic_DNA"/>
</dbReference>
<name>A0A3M4B768_PSEMA</name>
<feature type="domain" description="Aminotransferase class I/classII large" evidence="4">
    <location>
        <begin position="1"/>
        <end position="132"/>
    </location>
</feature>
<feature type="non-terminal residue" evidence="5">
    <location>
        <position position="138"/>
    </location>
</feature>
<feature type="non-terminal residue" evidence="5">
    <location>
        <position position="1"/>
    </location>
</feature>
<comment type="caution">
    <text evidence="5">The sequence shown here is derived from an EMBL/GenBank/DDBJ whole genome shotgun (WGS) entry which is preliminary data.</text>
</comment>
<dbReference type="PANTHER" id="PTHR42832:SF1">
    <property type="entry name" value="GLUTAMATE-PYRUVATE AMINOTRANSFERASE ALAC"/>
    <property type="match status" value="1"/>
</dbReference>
<keyword evidence="6" id="KW-1185">Reference proteome</keyword>
<sequence>SKSYNMAGWRIGFMVGNPELVNALARIKSYHDYGTFTPLQVAAIAALEGDQQCVKDIAEQYRQRRNVLVKGLHELGWMVENPKASMYVWAKIPEQYAAMGSLEFAKKLLLDAKVCVSPGIGFGEYGDDHVRFALIENQ</sequence>
<proteinExistence type="predicted"/>
<dbReference type="GO" id="GO:0030170">
    <property type="term" value="F:pyridoxal phosphate binding"/>
    <property type="evidence" value="ECO:0007669"/>
    <property type="project" value="InterPro"/>
</dbReference>
<dbReference type="Gene3D" id="3.40.640.10">
    <property type="entry name" value="Type I PLP-dependent aspartate aminotransferase-like (Major domain)"/>
    <property type="match status" value="1"/>
</dbReference>
<reference evidence="5 6" key="1">
    <citation type="submission" date="2018-08" db="EMBL/GenBank/DDBJ databases">
        <title>Recombination of ecologically and evolutionarily significant loci maintains genetic cohesion in the Pseudomonas syringae species complex.</title>
        <authorList>
            <person name="Dillon M."/>
            <person name="Thakur S."/>
            <person name="Almeida R.N.D."/>
            <person name="Weir B.S."/>
            <person name="Guttman D.S."/>
        </authorList>
    </citation>
    <scope>NUCLEOTIDE SEQUENCE [LARGE SCALE GENOMIC DNA]</scope>
    <source>
        <strain evidence="5 6">ICMP 3555</strain>
    </source>
</reference>
<protein>
    <recommendedName>
        <fullName evidence="4">Aminotransferase class I/classII large domain-containing protein</fullName>
    </recommendedName>
</protein>
<dbReference type="PANTHER" id="PTHR42832">
    <property type="entry name" value="AMINO ACID AMINOTRANSFERASE"/>
    <property type="match status" value="1"/>
</dbReference>
<keyword evidence="2" id="KW-0032">Aminotransferase</keyword>